<dbReference type="EMBL" id="AKCT01000325">
    <property type="protein sequence ID" value="EKV04559.1"/>
    <property type="molecule type" value="Genomic_DNA"/>
</dbReference>
<evidence type="ECO:0000313" key="1">
    <source>
        <dbReference type="EMBL" id="EKV04559.1"/>
    </source>
</evidence>
<organism evidence="1 2">
    <name type="scientific">Penicillium digitatum (strain PHI26 / CECT 20796)</name>
    <name type="common">Green mold</name>
    <dbReference type="NCBI Taxonomy" id="1170229"/>
    <lineage>
        <taxon>Eukaryota</taxon>
        <taxon>Fungi</taxon>
        <taxon>Dikarya</taxon>
        <taxon>Ascomycota</taxon>
        <taxon>Pezizomycotina</taxon>
        <taxon>Eurotiomycetes</taxon>
        <taxon>Eurotiomycetidae</taxon>
        <taxon>Eurotiales</taxon>
        <taxon>Aspergillaceae</taxon>
        <taxon>Penicillium</taxon>
    </lineage>
</organism>
<reference evidence="2" key="1">
    <citation type="journal article" date="2012" name="BMC Genomics">
        <title>Genome sequence of the necrotrophic fungus Penicillium digitatum, the main postharvest pathogen of citrus.</title>
        <authorList>
            <person name="Marcet-Houben M."/>
            <person name="Ballester A.-R."/>
            <person name="de la Fuente B."/>
            <person name="Harries E."/>
            <person name="Marcos J.F."/>
            <person name="Gonzalez-Candelas L."/>
            <person name="Gabaldon T."/>
        </authorList>
    </citation>
    <scope>NUCLEOTIDE SEQUENCE [LARGE SCALE GENOMIC DNA]</scope>
    <source>
        <strain evidence="2">PHI26 / CECT 20796</strain>
    </source>
</reference>
<gene>
    <name evidence="1" type="ORF">PDIG_88750</name>
</gene>
<keyword evidence="2" id="KW-1185">Reference proteome</keyword>
<comment type="caution">
    <text evidence="1">The sequence shown here is derived from an EMBL/GenBank/DDBJ whole genome shotgun (WGS) entry which is preliminary data.</text>
</comment>
<dbReference type="STRING" id="1170229.K9F675"/>
<dbReference type="HOGENOM" id="CLU_2813177_0_0_1"/>
<dbReference type="InParanoid" id="K9F675"/>
<sequence>MASNLFIPIHCGWINYEEPLEHNIFQELCLVASAMTVGVLTDNQTVWDFVVKHLQSGDGMGSIQVSW</sequence>
<dbReference type="Proteomes" id="UP000009882">
    <property type="component" value="Unassembled WGS sequence"/>
</dbReference>
<accession>K9F675</accession>
<dbReference type="OrthoDB" id="5280547at2759"/>
<protein>
    <submittedName>
        <fullName evidence="1">Uncharacterized protein</fullName>
    </submittedName>
</protein>
<proteinExistence type="predicted"/>
<evidence type="ECO:0000313" key="2">
    <source>
        <dbReference type="Proteomes" id="UP000009882"/>
    </source>
</evidence>
<dbReference type="AlphaFoldDB" id="K9F675"/>
<name>K9F675_PEND2</name>